<dbReference type="Proteomes" id="UP000001036">
    <property type="component" value="Chromosome"/>
</dbReference>
<sequence>MAFKSLTEGSGNISLASMPPLHPGVDTTDHKEPL</sequence>
<dbReference type="HOGENOM" id="CLU_3372796_0_0_6"/>
<dbReference type="AlphaFoldDB" id="B3PFB8"/>
<organism evidence="2 3">
    <name type="scientific">Cellvibrio japonicus (strain Ueda107)</name>
    <name type="common">Pseudomonas fluorescens subsp. cellulosa</name>
    <dbReference type="NCBI Taxonomy" id="498211"/>
    <lineage>
        <taxon>Bacteria</taxon>
        <taxon>Pseudomonadati</taxon>
        <taxon>Pseudomonadota</taxon>
        <taxon>Gammaproteobacteria</taxon>
        <taxon>Cellvibrionales</taxon>
        <taxon>Cellvibrionaceae</taxon>
        <taxon>Cellvibrio</taxon>
    </lineage>
</organism>
<proteinExistence type="predicted"/>
<name>B3PFB8_CELJU</name>
<protein>
    <submittedName>
        <fullName evidence="2">Uncharacterized protein</fullName>
    </submittedName>
</protein>
<feature type="region of interest" description="Disordered" evidence="1">
    <location>
        <begin position="1"/>
        <end position="34"/>
    </location>
</feature>
<dbReference type="EMBL" id="CP000934">
    <property type="protein sequence ID" value="ACE82975.1"/>
    <property type="molecule type" value="Genomic_DNA"/>
</dbReference>
<keyword evidence="3" id="KW-1185">Reference proteome</keyword>
<accession>B3PFB8</accession>
<dbReference type="STRING" id="498211.CJA_0034"/>
<reference evidence="2 3" key="1">
    <citation type="journal article" date="2008" name="J. Bacteriol.">
        <title>Insights into plant cell wall degradation from the genome sequence of the soil bacterium Cellvibrio japonicus.</title>
        <authorList>
            <person name="Deboy R.T."/>
            <person name="Mongodin E.F."/>
            <person name="Fouts D.E."/>
            <person name="Tailford L.E."/>
            <person name="Khouri H."/>
            <person name="Emerson J.B."/>
            <person name="Mohamoud Y."/>
            <person name="Watkins K."/>
            <person name="Henrissat B."/>
            <person name="Gilbert H.J."/>
            <person name="Nelson K.E."/>
        </authorList>
    </citation>
    <scope>NUCLEOTIDE SEQUENCE [LARGE SCALE GENOMIC DNA]</scope>
    <source>
        <strain evidence="2 3">Ueda107</strain>
    </source>
</reference>
<evidence type="ECO:0000313" key="2">
    <source>
        <dbReference type="EMBL" id="ACE82975.1"/>
    </source>
</evidence>
<gene>
    <name evidence="2" type="ordered locus">CJA_0034</name>
</gene>
<evidence type="ECO:0000313" key="3">
    <source>
        <dbReference type="Proteomes" id="UP000001036"/>
    </source>
</evidence>
<evidence type="ECO:0000256" key="1">
    <source>
        <dbReference type="SAM" id="MobiDB-lite"/>
    </source>
</evidence>
<dbReference type="KEGG" id="cja:CJA_0034"/>